<protein>
    <recommendedName>
        <fullName evidence="2">FHA domain-containing protein</fullName>
    </recommendedName>
</protein>
<organism evidence="3 4">
    <name type="scientific">Inquilinus limosus</name>
    <dbReference type="NCBI Taxonomy" id="171674"/>
    <lineage>
        <taxon>Bacteria</taxon>
        <taxon>Pseudomonadati</taxon>
        <taxon>Pseudomonadota</taxon>
        <taxon>Alphaproteobacteria</taxon>
        <taxon>Rhodospirillales</taxon>
        <taxon>Rhodospirillaceae</taxon>
        <taxon>Inquilinus</taxon>
    </lineage>
</organism>
<feature type="compositionally biased region" description="Pro residues" evidence="1">
    <location>
        <begin position="231"/>
        <end position="240"/>
    </location>
</feature>
<reference evidence="4" key="1">
    <citation type="submission" date="2017-05" db="EMBL/GenBank/DDBJ databases">
        <authorList>
            <person name="Macchi M."/>
            <person name="Festa S."/>
            <person name="Coppotelli B.M."/>
            <person name="Morelli I.S."/>
        </authorList>
    </citation>
    <scope>NUCLEOTIDE SEQUENCE [LARGE SCALE GENOMIC DNA]</scope>
    <source>
        <strain evidence="4">I</strain>
    </source>
</reference>
<feature type="region of interest" description="Disordered" evidence="1">
    <location>
        <begin position="172"/>
        <end position="257"/>
    </location>
</feature>
<feature type="non-terminal residue" evidence="3">
    <location>
        <position position="257"/>
    </location>
</feature>
<dbReference type="AlphaFoldDB" id="A0A211YZJ2"/>
<dbReference type="SMART" id="SM00240">
    <property type="entry name" value="FHA"/>
    <property type="match status" value="1"/>
</dbReference>
<dbReference type="Proteomes" id="UP000196655">
    <property type="component" value="Unassembled WGS sequence"/>
</dbReference>
<dbReference type="SUPFAM" id="SSF49879">
    <property type="entry name" value="SMAD/FHA domain"/>
    <property type="match status" value="1"/>
</dbReference>
<dbReference type="InterPro" id="IPR000253">
    <property type="entry name" value="FHA_dom"/>
</dbReference>
<evidence type="ECO:0000313" key="3">
    <source>
        <dbReference type="EMBL" id="OWJ58287.1"/>
    </source>
</evidence>
<dbReference type="RefSeq" id="WP_144445851.1">
    <property type="nucleotide sequence ID" value="NZ_NHON01000137.1"/>
</dbReference>
<feature type="domain" description="FHA" evidence="2">
    <location>
        <begin position="22"/>
        <end position="72"/>
    </location>
</feature>
<dbReference type="Pfam" id="PF00498">
    <property type="entry name" value="FHA"/>
    <property type="match status" value="1"/>
</dbReference>
<sequence length="257" mass="26837">MKLILDLISGSGESRSFDHRGLTIGRGDDCDWVLDDPSRFLSKSHCFIDYVDGSYVLFDLSTNGTFVNGSDAPLGRANSRALSDGDRIAMGDYQFAVRMSGAEAPSASHSIDVDDPMAYPFGIEPKGAAPAAGRLPSWSEEARPEDPFAFPAGGEADQRWARPAEPDHLPAEQVAFRPPSPKFQEIPEDWAATPEPEPIRGKAPPRPIPAGQTSPPGSAAAGPCRGSAPAPAWPPSPPGSPGTSAMAGGTPPAPPAG</sequence>
<gene>
    <name evidence="3" type="ORF">BWR60_33560</name>
</gene>
<feature type="compositionally biased region" description="Low complexity" evidence="1">
    <location>
        <begin position="241"/>
        <end position="250"/>
    </location>
</feature>
<accession>A0A211YZJ2</accession>
<evidence type="ECO:0000259" key="2">
    <source>
        <dbReference type="PROSITE" id="PS50006"/>
    </source>
</evidence>
<keyword evidence="4" id="KW-1185">Reference proteome</keyword>
<feature type="region of interest" description="Disordered" evidence="1">
    <location>
        <begin position="129"/>
        <end position="154"/>
    </location>
</feature>
<evidence type="ECO:0000313" key="4">
    <source>
        <dbReference type="Proteomes" id="UP000196655"/>
    </source>
</evidence>
<dbReference type="OrthoDB" id="273564at2"/>
<dbReference type="CDD" id="cd00060">
    <property type="entry name" value="FHA"/>
    <property type="match status" value="1"/>
</dbReference>
<dbReference type="InterPro" id="IPR008984">
    <property type="entry name" value="SMAD_FHA_dom_sf"/>
</dbReference>
<name>A0A211YZJ2_9PROT</name>
<dbReference type="EMBL" id="NHON01000137">
    <property type="protein sequence ID" value="OWJ58287.1"/>
    <property type="molecule type" value="Genomic_DNA"/>
</dbReference>
<comment type="caution">
    <text evidence="3">The sequence shown here is derived from an EMBL/GenBank/DDBJ whole genome shotgun (WGS) entry which is preliminary data.</text>
</comment>
<dbReference type="PROSITE" id="PS50006">
    <property type="entry name" value="FHA_DOMAIN"/>
    <property type="match status" value="1"/>
</dbReference>
<evidence type="ECO:0000256" key="1">
    <source>
        <dbReference type="SAM" id="MobiDB-lite"/>
    </source>
</evidence>
<proteinExistence type="predicted"/>
<dbReference type="Gene3D" id="2.60.200.20">
    <property type="match status" value="1"/>
</dbReference>